<organism evidence="2 3">
    <name type="scientific">Phreatobacter aquaticus</name>
    <dbReference type="NCBI Taxonomy" id="2570229"/>
    <lineage>
        <taxon>Bacteria</taxon>
        <taxon>Pseudomonadati</taxon>
        <taxon>Pseudomonadota</taxon>
        <taxon>Alphaproteobacteria</taxon>
        <taxon>Hyphomicrobiales</taxon>
        <taxon>Phreatobacteraceae</taxon>
        <taxon>Phreatobacter</taxon>
    </lineage>
</organism>
<evidence type="ECO:0008006" key="4">
    <source>
        <dbReference type="Google" id="ProtNLM"/>
    </source>
</evidence>
<feature type="transmembrane region" description="Helical" evidence="1">
    <location>
        <begin position="21"/>
        <end position="39"/>
    </location>
</feature>
<evidence type="ECO:0000313" key="3">
    <source>
        <dbReference type="Proteomes" id="UP000298588"/>
    </source>
</evidence>
<keyword evidence="3" id="KW-1185">Reference proteome</keyword>
<proteinExistence type="predicted"/>
<evidence type="ECO:0000313" key="2">
    <source>
        <dbReference type="EMBL" id="QCK88132.1"/>
    </source>
</evidence>
<feature type="transmembrane region" description="Helical" evidence="1">
    <location>
        <begin position="45"/>
        <end position="61"/>
    </location>
</feature>
<sequence length="171" mass="18547">MPEPPDAPLVARFDRKRYEQGAYVFVAILVLALIYTAWAAEPRDLIIAMVAFAVIVAVLYAEQRRIQNAPGPQLIIDADGMVMPDHFVHRLPWAAITSARVTTTYKGVQMLVVTIPSASPYGPRGNAWECGIQTIGGTTEVTLGINHFDVDSTQIEAAIARFASSKGNPPA</sequence>
<dbReference type="AlphaFoldDB" id="A0A4D7QVZ3"/>
<dbReference type="EMBL" id="CP039865">
    <property type="protein sequence ID" value="QCK88132.1"/>
    <property type="molecule type" value="Genomic_DNA"/>
</dbReference>
<dbReference type="KEGG" id="paqt:E8L99_21410"/>
<gene>
    <name evidence="2" type="ORF">E8L99_21410</name>
</gene>
<keyword evidence="1" id="KW-0812">Transmembrane</keyword>
<name>A0A4D7QVZ3_9HYPH</name>
<protein>
    <recommendedName>
        <fullName evidence="4">PH domain-containing protein</fullName>
    </recommendedName>
</protein>
<keyword evidence="1" id="KW-1133">Transmembrane helix</keyword>
<accession>A0A4D7QVZ3</accession>
<keyword evidence="1" id="KW-0472">Membrane</keyword>
<dbReference type="Proteomes" id="UP000298588">
    <property type="component" value="Chromosome"/>
</dbReference>
<dbReference type="RefSeq" id="WP_137101460.1">
    <property type="nucleotide sequence ID" value="NZ_CP039865.1"/>
</dbReference>
<reference evidence="2 3" key="1">
    <citation type="submission" date="2019-04" db="EMBL/GenBank/DDBJ databases">
        <title>Phreatobacter aquaticus sp. nov.</title>
        <authorList>
            <person name="Choi A."/>
            <person name="Baek K."/>
        </authorList>
    </citation>
    <scope>NUCLEOTIDE SEQUENCE [LARGE SCALE GENOMIC DNA]</scope>
    <source>
        <strain evidence="2 3">NMCR1094</strain>
    </source>
</reference>
<evidence type="ECO:0000256" key="1">
    <source>
        <dbReference type="SAM" id="Phobius"/>
    </source>
</evidence>